<organism evidence="2 3">
    <name type="scientific">Gonium pectorale</name>
    <name type="common">Green alga</name>
    <dbReference type="NCBI Taxonomy" id="33097"/>
    <lineage>
        <taxon>Eukaryota</taxon>
        <taxon>Viridiplantae</taxon>
        <taxon>Chlorophyta</taxon>
        <taxon>core chlorophytes</taxon>
        <taxon>Chlorophyceae</taxon>
        <taxon>CS clade</taxon>
        <taxon>Chlamydomonadales</taxon>
        <taxon>Volvocaceae</taxon>
        <taxon>Gonium</taxon>
    </lineage>
</organism>
<comment type="caution">
    <text evidence="2">The sequence shown here is derived from an EMBL/GenBank/DDBJ whole genome shotgun (WGS) entry which is preliminary data.</text>
</comment>
<feature type="region of interest" description="Disordered" evidence="1">
    <location>
        <begin position="152"/>
        <end position="217"/>
    </location>
</feature>
<dbReference type="AlphaFoldDB" id="A0A150GWH5"/>
<feature type="compositionally biased region" description="Gly residues" evidence="1">
    <location>
        <begin position="161"/>
        <end position="170"/>
    </location>
</feature>
<dbReference type="InterPro" id="IPR035940">
    <property type="entry name" value="CAP_sf"/>
</dbReference>
<name>A0A150GWH5_GONPE</name>
<evidence type="ECO:0008006" key="4">
    <source>
        <dbReference type="Google" id="ProtNLM"/>
    </source>
</evidence>
<dbReference type="InterPro" id="IPR035992">
    <property type="entry name" value="Ricin_B-like_lectins"/>
</dbReference>
<dbReference type="EMBL" id="LSYV01000006">
    <property type="protein sequence ID" value="KXZ54145.1"/>
    <property type="molecule type" value="Genomic_DNA"/>
</dbReference>
<keyword evidence="3" id="KW-1185">Reference proteome</keyword>
<proteinExistence type="predicted"/>
<dbReference type="PANTHER" id="PTHR31157:SF1">
    <property type="entry name" value="SCP DOMAIN-CONTAINING PROTEIN"/>
    <property type="match status" value="1"/>
</dbReference>
<feature type="compositionally biased region" description="Pro residues" evidence="1">
    <location>
        <begin position="177"/>
        <end position="209"/>
    </location>
</feature>
<dbReference type="CDD" id="cd00161">
    <property type="entry name" value="beta-trefoil_Ricin-like"/>
    <property type="match status" value="1"/>
</dbReference>
<sequence length="893" mass="92043">MCINAVRADPDILQDVPCYNSIKASLKSPKRLPLNLNGALTNVASAHNALMVSSDKLETQFPGQSDLLTRVKSAGYDVKYSSINIAWGMMSARALVAIWMCSESQRYTLFACDVVDTGIASGNKYYTQILGCAFGTTCSSCDGPGGFSIFNSTSGESSGMTPGGGGGMGPGSSPMLSPGPRPSPRPSPGPQPSPSPTPSPSPRPSPSPDNSPCSSTDGSAEAILRCIQAVRVNPDILSSVPCYANISASLKTPPRYPFTVNPALTTAALNHNNALARANLGPLFQLPGGPDLGERVQAAGYDYWVVGTTLYNAVPASNARAVVSAWLCTWSQRIFLFACDVQDIGAAAGGNYYSTVVGCQNGQLCNSCNISMSDLYGNSTDGGSGGMGGGGGAPGNSTGGSGGSMGGMYGNSTDTGPCLKNDTSAAAVLACVNAVRANPDIMKDVPCYNSIKASLVGPKRGPLQTNGALTWSAVDHNSRQIASSMVAAQLPGEPDLGSRTVAAGYPYTQVGINLAAGPLSAYHVVALWMCVDNQREFMLSCGVQDVGVASGSSSPSYPPFYTMVTGCPIGVLCDSCNGTSGGNGNGGMGGNGTGGGGSTGGGGAVVSGVCSSTNTSAAAASLRSPQRLPLAINSALMAVSEQHNRFMAANNIVGPPNQTVFGAYLQAQNYIFSYATLNLWWGSLAARQVVTEYLCQDGMRANMFACGINEFGGAMDFNPSYGRFFTNAPKMSPPPRGAKSPPPLVSLPPAPPEGSLTWYDIRPVDLLSTTMCMGGNAPTGNNIAVVLQQCSKAAAQKFRLSIIDGYWNVIDSLGRCLTVTGRQGMVTVGSCDLTSSSVQFSTEAVAGQPNVFRLRSKLSSKCVGLQAGAMAGSGFVQVNCVGPNYQNLLLARF</sequence>
<dbReference type="PANTHER" id="PTHR31157">
    <property type="entry name" value="SCP DOMAIN-CONTAINING PROTEIN"/>
    <property type="match status" value="1"/>
</dbReference>
<dbReference type="Gene3D" id="2.80.10.50">
    <property type="match status" value="1"/>
</dbReference>
<dbReference type="Proteomes" id="UP000075714">
    <property type="component" value="Unassembled WGS sequence"/>
</dbReference>
<evidence type="ECO:0000313" key="2">
    <source>
        <dbReference type="EMBL" id="KXZ54145.1"/>
    </source>
</evidence>
<gene>
    <name evidence="2" type="ORF">GPECTOR_5g244</name>
</gene>
<evidence type="ECO:0000313" key="3">
    <source>
        <dbReference type="Proteomes" id="UP000075714"/>
    </source>
</evidence>
<protein>
    <recommendedName>
        <fullName evidence="4">SCP domain-containing protein</fullName>
    </recommendedName>
</protein>
<dbReference type="Gene3D" id="3.40.33.10">
    <property type="entry name" value="CAP"/>
    <property type="match status" value="4"/>
</dbReference>
<accession>A0A150GWH5</accession>
<reference evidence="3" key="1">
    <citation type="journal article" date="2016" name="Nat. Commun.">
        <title>The Gonium pectorale genome demonstrates co-option of cell cycle regulation during the evolution of multicellularity.</title>
        <authorList>
            <person name="Hanschen E.R."/>
            <person name="Marriage T.N."/>
            <person name="Ferris P.J."/>
            <person name="Hamaji T."/>
            <person name="Toyoda A."/>
            <person name="Fujiyama A."/>
            <person name="Neme R."/>
            <person name="Noguchi H."/>
            <person name="Minakuchi Y."/>
            <person name="Suzuki M."/>
            <person name="Kawai-Toyooka H."/>
            <person name="Smith D.R."/>
            <person name="Sparks H."/>
            <person name="Anderson J."/>
            <person name="Bakaric R."/>
            <person name="Luria V."/>
            <person name="Karger A."/>
            <person name="Kirschner M.W."/>
            <person name="Durand P.M."/>
            <person name="Michod R.E."/>
            <person name="Nozaki H."/>
            <person name="Olson B.J."/>
        </authorList>
    </citation>
    <scope>NUCLEOTIDE SEQUENCE [LARGE SCALE GENOMIC DNA]</scope>
    <source>
        <strain evidence="3">NIES-2863</strain>
    </source>
</reference>
<dbReference type="SUPFAM" id="SSF50370">
    <property type="entry name" value="Ricin B-like lectins"/>
    <property type="match status" value="1"/>
</dbReference>
<evidence type="ECO:0000256" key="1">
    <source>
        <dbReference type="SAM" id="MobiDB-lite"/>
    </source>
</evidence>
<dbReference type="CDD" id="cd05379">
    <property type="entry name" value="CAP_bacterial"/>
    <property type="match status" value="1"/>
</dbReference>